<accession>X6NLC9</accession>
<comment type="caution">
    <text evidence="2">The sequence shown here is derived from an EMBL/GenBank/DDBJ whole genome shotgun (WGS) entry which is preliminary data.</text>
</comment>
<evidence type="ECO:0000313" key="2">
    <source>
        <dbReference type="EMBL" id="ETO26718.1"/>
    </source>
</evidence>
<name>X6NLC9_RETFI</name>
<gene>
    <name evidence="2" type="ORF">RFI_10419</name>
</gene>
<reference evidence="2 3" key="1">
    <citation type="journal article" date="2013" name="Curr. Biol.">
        <title>The Genome of the Foraminiferan Reticulomyxa filosa.</title>
        <authorList>
            <person name="Glockner G."/>
            <person name="Hulsmann N."/>
            <person name="Schleicher M."/>
            <person name="Noegel A.A."/>
            <person name="Eichinger L."/>
            <person name="Gallinger C."/>
            <person name="Pawlowski J."/>
            <person name="Sierra R."/>
            <person name="Euteneuer U."/>
            <person name="Pillet L."/>
            <person name="Moustafa A."/>
            <person name="Platzer M."/>
            <person name="Groth M."/>
            <person name="Szafranski K."/>
            <person name="Schliwa M."/>
        </authorList>
    </citation>
    <scope>NUCLEOTIDE SEQUENCE [LARGE SCALE GENOMIC DNA]</scope>
</reference>
<keyword evidence="3" id="KW-1185">Reference proteome</keyword>
<feature type="coiled-coil region" evidence="1">
    <location>
        <begin position="57"/>
        <end position="84"/>
    </location>
</feature>
<organism evidence="2 3">
    <name type="scientific">Reticulomyxa filosa</name>
    <dbReference type="NCBI Taxonomy" id="46433"/>
    <lineage>
        <taxon>Eukaryota</taxon>
        <taxon>Sar</taxon>
        <taxon>Rhizaria</taxon>
        <taxon>Retaria</taxon>
        <taxon>Foraminifera</taxon>
        <taxon>Monothalamids</taxon>
        <taxon>Reticulomyxidae</taxon>
        <taxon>Reticulomyxa</taxon>
    </lineage>
</organism>
<dbReference type="AlphaFoldDB" id="X6NLC9"/>
<feature type="coiled-coil region" evidence="1">
    <location>
        <begin position="301"/>
        <end position="328"/>
    </location>
</feature>
<evidence type="ECO:0000256" key="1">
    <source>
        <dbReference type="SAM" id="Coils"/>
    </source>
</evidence>
<dbReference type="EMBL" id="ASPP01007685">
    <property type="protein sequence ID" value="ETO26718.1"/>
    <property type="molecule type" value="Genomic_DNA"/>
</dbReference>
<protein>
    <submittedName>
        <fullName evidence="2">Uncharacterized protein</fullName>
    </submittedName>
</protein>
<keyword evidence="1" id="KW-0175">Coiled coil</keyword>
<evidence type="ECO:0000313" key="3">
    <source>
        <dbReference type="Proteomes" id="UP000023152"/>
    </source>
</evidence>
<dbReference type="Proteomes" id="UP000023152">
    <property type="component" value="Unassembled WGS sequence"/>
</dbReference>
<proteinExistence type="predicted"/>
<sequence length="355" mass="42258">MDTTSPFEFSFLIDLILKKMQSELAPAGTQTIEGRIYYVEKAVAKLINQFEKISYRLDNADRSAESQTENLRELSNEIRASQDQVNIIMTDCEEFKLRQKKYIEKLISDLNYANEKNTQSEKRFEDEINIVKQEMERLLQSTTCNTNELMTKITTNNREVKQKIDTVMDKNLAKIEHLEIKLTSIESSTTEYVHKNKKEMEHLSTLMDEYSHNLNECQLHFKNFASKLQSTIRQSLNQLQLMVEQEVRYLDNILRAEIKTRISTQERFHKDVSDKWDDFNEHIQRINKDSQNSWEYLKKQIRLATNENEKCQTDMQQISEKLQHISRRHLHDFKFDNAPRNKKKTRHENVLKINK</sequence>